<dbReference type="Proteomes" id="UP000028933">
    <property type="component" value="Chromosome"/>
</dbReference>
<organism evidence="14 15">
    <name type="scientific">Elizabethkingia anophelis NUHP1</name>
    <dbReference type="NCBI Taxonomy" id="1338011"/>
    <lineage>
        <taxon>Bacteria</taxon>
        <taxon>Pseudomonadati</taxon>
        <taxon>Bacteroidota</taxon>
        <taxon>Flavobacteriia</taxon>
        <taxon>Flavobacteriales</taxon>
        <taxon>Weeksellaceae</taxon>
        <taxon>Elizabethkingia</taxon>
    </lineage>
</organism>
<evidence type="ECO:0000313" key="14">
    <source>
        <dbReference type="EMBL" id="AIL44499.1"/>
    </source>
</evidence>
<evidence type="ECO:0000256" key="3">
    <source>
        <dbReference type="ARBA" id="ARBA00022452"/>
    </source>
</evidence>
<keyword evidence="5" id="KW-0732">Signal</keyword>
<dbReference type="EMBL" id="CP007547">
    <property type="protein sequence ID" value="AIL44499.1"/>
    <property type="molecule type" value="Genomic_DNA"/>
</dbReference>
<evidence type="ECO:0000256" key="6">
    <source>
        <dbReference type="ARBA" id="ARBA00023077"/>
    </source>
</evidence>
<protein>
    <submittedName>
        <fullName evidence="14">TonB-dependent receptor</fullName>
    </submittedName>
</protein>
<feature type="domain" description="TonB-dependent receptor plug" evidence="13">
    <location>
        <begin position="46"/>
        <end position="150"/>
    </location>
</feature>
<keyword evidence="7 10" id="KW-0472">Membrane</keyword>
<evidence type="ECO:0000256" key="9">
    <source>
        <dbReference type="ARBA" id="ARBA00023237"/>
    </source>
</evidence>
<name>A0A077EEC0_9FLAO</name>
<keyword evidence="9 10" id="KW-0998">Cell outer membrane</keyword>
<keyword evidence="8 14" id="KW-0675">Receptor</keyword>
<keyword evidence="6 11" id="KW-0798">TonB box</keyword>
<feature type="domain" description="TonB-dependent receptor-like beta-barrel" evidence="12">
    <location>
        <begin position="168"/>
        <end position="701"/>
    </location>
</feature>
<dbReference type="STRING" id="1338011.BD94_0724"/>
<dbReference type="eggNOG" id="COG4771">
    <property type="taxonomic scope" value="Bacteria"/>
</dbReference>
<dbReference type="Gene3D" id="2.170.130.10">
    <property type="entry name" value="TonB-dependent receptor, plug domain"/>
    <property type="match status" value="1"/>
</dbReference>
<dbReference type="GO" id="GO:0009279">
    <property type="term" value="C:cell outer membrane"/>
    <property type="evidence" value="ECO:0007669"/>
    <property type="project" value="UniProtKB-SubCell"/>
</dbReference>
<dbReference type="AlphaFoldDB" id="A0A077EEC0"/>
<dbReference type="InterPro" id="IPR039426">
    <property type="entry name" value="TonB-dep_rcpt-like"/>
</dbReference>
<gene>
    <name evidence="14" type="ORF">BD94_0724</name>
</gene>
<comment type="similarity">
    <text evidence="10 11">Belongs to the TonB-dependent receptor family.</text>
</comment>
<evidence type="ECO:0000256" key="4">
    <source>
        <dbReference type="ARBA" id="ARBA00022692"/>
    </source>
</evidence>
<evidence type="ECO:0000259" key="12">
    <source>
        <dbReference type="Pfam" id="PF00593"/>
    </source>
</evidence>
<dbReference type="PANTHER" id="PTHR30069:SF29">
    <property type="entry name" value="HEMOGLOBIN AND HEMOGLOBIN-HAPTOGLOBIN-BINDING PROTEIN 1-RELATED"/>
    <property type="match status" value="1"/>
</dbReference>
<dbReference type="PROSITE" id="PS52016">
    <property type="entry name" value="TONB_DEPENDENT_REC_3"/>
    <property type="match status" value="1"/>
</dbReference>
<dbReference type="Pfam" id="PF00593">
    <property type="entry name" value="TonB_dep_Rec_b-barrel"/>
    <property type="match status" value="1"/>
</dbReference>
<dbReference type="InterPro" id="IPR036942">
    <property type="entry name" value="Beta-barrel_TonB_sf"/>
</dbReference>
<reference evidence="14" key="1">
    <citation type="journal article" date="2013" name="Lancet">
        <title>First case of E anophelis outbreak in an intensive-care unit.</title>
        <authorList>
            <person name="Teo J."/>
            <person name="Tan S.Y."/>
            <person name="Tay M."/>
            <person name="Ding Y."/>
            <person name="Kjelleberg S."/>
            <person name="Givskov M."/>
            <person name="Lin R.T."/>
            <person name="Yang L."/>
        </authorList>
    </citation>
    <scope>NUCLEOTIDE SEQUENCE [LARGE SCALE GENOMIC DNA]</scope>
    <source>
        <strain evidence="14">NUHP1</strain>
    </source>
</reference>
<comment type="subcellular location">
    <subcellularLocation>
        <location evidence="1 10">Cell outer membrane</location>
        <topology evidence="1 10">Multi-pass membrane protein</topology>
    </subcellularLocation>
</comment>
<dbReference type="HOGENOM" id="CLU_008287_10_0_10"/>
<keyword evidence="2 10" id="KW-0813">Transport</keyword>
<proteinExistence type="inferred from homology"/>
<keyword evidence="3 10" id="KW-1134">Transmembrane beta strand</keyword>
<dbReference type="GO" id="GO:0044718">
    <property type="term" value="P:siderophore transmembrane transport"/>
    <property type="evidence" value="ECO:0007669"/>
    <property type="project" value="TreeGrafter"/>
</dbReference>
<dbReference type="GO" id="GO:0015344">
    <property type="term" value="F:siderophore uptake transmembrane transporter activity"/>
    <property type="evidence" value="ECO:0007669"/>
    <property type="project" value="TreeGrafter"/>
</dbReference>
<dbReference type="Pfam" id="PF07715">
    <property type="entry name" value="Plug"/>
    <property type="match status" value="1"/>
</dbReference>
<reference evidence="14" key="2">
    <citation type="journal article" date="2015" name="Genome Biol. Evol.">
        <title>Complete Genome Sequence and Transcriptomic Analysis of the Novel Pathogen Elizabethkingia anophelis in Response to Oxidative Stress.</title>
        <authorList>
            <person name="Li Y."/>
            <person name="Liu Y."/>
            <person name="Chew S.C."/>
            <person name="Tay M."/>
            <person name="Salido M.M."/>
            <person name="Teo J."/>
            <person name="Lauro F.M."/>
            <person name="Givskov M."/>
            <person name="Yang L."/>
        </authorList>
    </citation>
    <scope>NUCLEOTIDE SEQUENCE</scope>
    <source>
        <strain evidence="14">NUHP1</strain>
    </source>
</reference>
<dbReference type="Gene3D" id="2.40.170.20">
    <property type="entry name" value="TonB-dependent receptor, beta-barrel domain"/>
    <property type="match status" value="1"/>
</dbReference>
<dbReference type="InterPro" id="IPR037066">
    <property type="entry name" value="Plug_dom_sf"/>
</dbReference>
<evidence type="ECO:0000256" key="2">
    <source>
        <dbReference type="ARBA" id="ARBA00022448"/>
    </source>
</evidence>
<evidence type="ECO:0000256" key="5">
    <source>
        <dbReference type="ARBA" id="ARBA00022729"/>
    </source>
</evidence>
<evidence type="ECO:0000256" key="1">
    <source>
        <dbReference type="ARBA" id="ARBA00004571"/>
    </source>
</evidence>
<dbReference type="InterPro" id="IPR000531">
    <property type="entry name" value="Beta-barrel_TonB"/>
</dbReference>
<dbReference type="KEGG" id="eao:BD94_0724"/>
<sequence>MKKFYVSLLVLGSQYAFSQGFRKDSLKENSIDAIVLTGLSKKTFVKDNPLPIKRITAKMMEKTNETNIIDALVQNTPGLVAVKTGPNVSKPFIRGLGYNRVLTLYDGHRQEGQQWGDEHGIEVDSYNIAQAEVIKGPSSLMYGSDAIAGIISFFPYIPVTPNTESLKATSEYQTNNGMVGAGFRWAANKNNWIIATSTSLRFAKNYRNSVDGRVYNTGFNEKNFSLLLGYQKGNNYSHFNITYYDNEQGIPDGSRNPETRQFTKQIHEAEEDIMEERPIVSNKELNSYSLSPLHQNIRHLRIYTNNHYETSIGDFYANIGYQRNNRIEYNHPTLTSQAGMFVRLNTLNYSFRYIPNNTGNFEFSVGANGMLQNNKNKDATDFPIPDYNLTDTGVFAFAKWSKNRWNVSGGVRYDHRNLRWDDFYVAADPATGFDRQVSAGTPDANHQFTAYQKKFNGISASLGASYKLASQLYIKANIGRAYRAPNITEMASNGLDPGAHIIYLGNKSFDPEFSFQQDLSLIASYRDFSGEINAFNNNMDNFIYLTMLLDKDGKPQTDAQGNRTYQYQQAKARLYGLEAYFALHPQALKGWTLSNSIALVYGFNKNPEFKDKGTNGEYLPLIAPLKWLGKLEKNFTLRKNNWKNITPMLEAEYNAAQNRYLGLNQTESYTASYFLMNIGISSEWKVGNKSSLMCNLQVNNVFDRAYQSHLSRLKYFEPQETVNTGHRGIYNMGRNFALKLVFSY</sequence>
<evidence type="ECO:0000313" key="15">
    <source>
        <dbReference type="Proteomes" id="UP000028933"/>
    </source>
</evidence>
<evidence type="ECO:0000259" key="13">
    <source>
        <dbReference type="Pfam" id="PF07715"/>
    </source>
</evidence>
<dbReference type="RefSeq" id="WP_024564896.1">
    <property type="nucleotide sequence ID" value="NZ_CP007547.1"/>
</dbReference>
<evidence type="ECO:0000256" key="10">
    <source>
        <dbReference type="PROSITE-ProRule" id="PRU01360"/>
    </source>
</evidence>
<accession>A0A077EEC0</accession>
<dbReference type="SUPFAM" id="SSF56935">
    <property type="entry name" value="Porins"/>
    <property type="match status" value="1"/>
</dbReference>
<evidence type="ECO:0000256" key="8">
    <source>
        <dbReference type="ARBA" id="ARBA00023170"/>
    </source>
</evidence>
<evidence type="ECO:0000256" key="7">
    <source>
        <dbReference type="ARBA" id="ARBA00023136"/>
    </source>
</evidence>
<dbReference type="PANTHER" id="PTHR30069">
    <property type="entry name" value="TONB-DEPENDENT OUTER MEMBRANE RECEPTOR"/>
    <property type="match status" value="1"/>
</dbReference>
<evidence type="ECO:0000256" key="11">
    <source>
        <dbReference type="RuleBase" id="RU003357"/>
    </source>
</evidence>
<keyword evidence="4 10" id="KW-0812">Transmembrane</keyword>
<dbReference type="InterPro" id="IPR012910">
    <property type="entry name" value="Plug_dom"/>
</dbReference>